<dbReference type="SUPFAM" id="SSF74650">
    <property type="entry name" value="Galactose mutarotase-like"/>
    <property type="match status" value="1"/>
</dbReference>
<organism evidence="4 5">
    <name type="scientific">Kangsaoukella pontilimi</name>
    <dbReference type="NCBI Taxonomy" id="2691042"/>
    <lineage>
        <taxon>Bacteria</taxon>
        <taxon>Pseudomonadati</taxon>
        <taxon>Pseudomonadota</taxon>
        <taxon>Alphaproteobacteria</taxon>
        <taxon>Rhodobacterales</taxon>
        <taxon>Paracoccaceae</taxon>
        <taxon>Kangsaoukella</taxon>
    </lineage>
</organism>
<evidence type="ECO:0000256" key="1">
    <source>
        <dbReference type="ARBA" id="ARBA00006206"/>
    </source>
</evidence>
<sequence>MTRDTIGEIPDGRPIERLTLSSGTLDAQVLTLGATLEQVRFPGGPGLMAEIPLPERLLPKAYVSPIVGPVANRISDATARIAGREYRFEVNEHDRTSLHSGGTGVHRALWTVTRHDAGGATLEIALPDGLGGFPGNRVMTVDYALTDAEIALTITAITDAPTLMNPAHHPYWSLGPGPGWAGHRLTVAADRVLPVDDLTLPTGEVLDVTGTPFDYRSPRVPDGTLDHNFCLGDAPAEAPRFAARIDGDGYRLNILTDAPGLQVFTGKPMGIPIEPQFWPDAPSNPHFPQIGLEPGQTFRQRSIYRFEQTGER</sequence>
<name>A0A7C9IHP3_9RHOB</name>
<proteinExistence type="inferred from homology"/>
<dbReference type="AlphaFoldDB" id="A0A7C9IHP3"/>
<dbReference type="GO" id="GO:0006006">
    <property type="term" value="P:glucose metabolic process"/>
    <property type="evidence" value="ECO:0007669"/>
    <property type="project" value="TreeGrafter"/>
</dbReference>
<dbReference type="Pfam" id="PF01263">
    <property type="entry name" value="Aldose_epim"/>
    <property type="match status" value="1"/>
</dbReference>
<reference evidence="4 5" key="1">
    <citation type="submission" date="2019-12" db="EMBL/GenBank/DDBJ databases">
        <authorList>
            <person name="Lee S.D."/>
        </authorList>
    </citation>
    <scope>NUCLEOTIDE SEQUENCE [LARGE SCALE GENOMIC DNA]</scope>
    <source>
        <strain evidence="4 5">GH1-50</strain>
    </source>
</reference>
<dbReference type="EMBL" id="WUPT01000002">
    <property type="protein sequence ID" value="MXQ09208.1"/>
    <property type="molecule type" value="Genomic_DNA"/>
</dbReference>
<dbReference type="RefSeq" id="WP_160765059.1">
    <property type="nucleotide sequence ID" value="NZ_WUPT01000002.1"/>
</dbReference>
<comment type="similarity">
    <text evidence="1">Belongs to the aldose epimerase family.</text>
</comment>
<dbReference type="GO" id="GO:0033499">
    <property type="term" value="P:galactose catabolic process via UDP-galactose, Leloir pathway"/>
    <property type="evidence" value="ECO:0007669"/>
    <property type="project" value="TreeGrafter"/>
</dbReference>
<dbReference type="Gene3D" id="2.70.98.10">
    <property type="match status" value="1"/>
</dbReference>
<evidence type="ECO:0000256" key="2">
    <source>
        <dbReference type="ARBA" id="ARBA00023235"/>
    </source>
</evidence>
<evidence type="ECO:0000313" key="5">
    <source>
        <dbReference type="Proteomes" id="UP000480350"/>
    </source>
</evidence>
<dbReference type="InterPro" id="IPR047215">
    <property type="entry name" value="Galactose_mutarotase-like"/>
</dbReference>
<accession>A0A7C9IHP3</accession>
<dbReference type="PANTHER" id="PTHR10091:SF0">
    <property type="entry name" value="GALACTOSE MUTAROTASE"/>
    <property type="match status" value="1"/>
</dbReference>
<gene>
    <name evidence="4" type="ORF">GQ651_15285</name>
</gene>
<dbReference type="PANTHER" id="PTHR10091">
    <property type="entry name" value="ALDOSE-1-EPIMERASE"/>
    <property type="match status" value="1"/>
</dbReference>
<comment type="caution">
    <text evidence="4">The sequence shown here is derived from an EMBL/GenBank/DDBJ whole genome shotgun (WGS) entry which is preliminary data.</text>
</comment>
<reference evidence="4 5" key="2">
    <citation type="submission" date="2020-03" db="EMBL/GenBank/DDBJ databases">
        <title>Kangsaoukella pontilimi gen. nov., sp. nov., a new member of the family Rhodobacteraceae isolated from a tidal mudflat.</title>
        <authorList>
            <person name="Kim I.S."/>
        </authorList>
    </citation>
    <scope>NUCLEOTIDE SEQUENCE [LARGE SCALE GENOMIC DNA]</scope>
    <source>
        <strain evidence="4 5">GH1-50</strain>
    </source>
</reference>
<dbReference type="InterPro" id="IPR011013">
    <property type="entry name" value="Gal_mutarotase_sf_dom"/>
</dbReference>
<keyword evidence="5" id="KW-1185">Reference proteome</keyword>
<dbReference type="CDD" id="cd09019">
    <property type="entry name" value="galactose_mutarotase_like"/>
    <property type="match status" value="1"/>
</dbReference>
<evidence type="ECO:0000256" key="3">
    <source>
        <dbReference type="ARBA" id="ARBA00023277"/>
    </source>
</evidence>
<dbReference type="InterPro" id="IPR014718">
    <property type="entry name" value="GH-type_carb-bd"/>
</dbReference>
<dbReference type="GO" id="GO:0030246">
    <property type="term" value="F:carbohydrate binding"/>
    <property type="evidence" value="ECO:0007669"/>
    <property type="project" value="InterPro"/>
</dbReference>
<dbReference type="InterPro" id="IPR008183">
    <property type="entry name" value="Aldose_1/G6P_1-epimerase"/>
</dbReference>
<keyword evidence="2" id="KW-0413">Isomerase</keyword>
<dbReference type="GO" id="GO:0004034">
    <property type="term" value="F:aldose 1-epimerase activity"/>
    <property type="evidence" value="ECO:0007669"/>
    <property type="project" value="TreeGrafter"/>
</dbReference>
<protein>
    <submittedName>
        <fullName evidence="4">Galactose mutarotase</fullName>
    </submittedName>
</protein>
<evidence type="ECO:0000313" key="4">
    <source>
        <dbReference type="EMBL" id="MXQ09208.1"/>
    </source>
</evidence>
<keyword evidence="3" id="KW-0119">Carbohydrate metabolism</keyword>
<dbReference type="Proteomes" id="UP000480350">
    <property type="component" value="Unassembled WGS sequence"/>
</dbReference>